<evidence type="ECO:0000259" key="6">
    <source>
        <dbReference type="Pfam" id="PF08244"/>
    </source>
</evidence>
<dbReference type="InterPro" id="IPR023296">
    <property type="entry name" value="Glyco_hydro_beta-prop_sf"/>
</dbReference>
<dbReference type="Pfam" id="PF08244">
    <property type="entry name" value="Glyco_hydro_32C"/>
    <property type="match status" value="1"/>
</dbReference>
<dbReference type="InterPro" id="IPR001362">
    <property type="entry name" value="Glyco_hydro_32"/>
</dbReference>
<gene>
    <name evidence="8" type="ORF">IAC08_07365</name>
</gene>
<evidence type="ECO:0000256" key="3">
    <source>
        <dbReference type="ARBA" id="ARBA00023295"/>
    </source>
</evidence>
<accession>A0A9D9HLV2</accession>
<organism evidence="8 9">
    <name type="scientific">Candidatus Cryptobacteroides intestinigallinarum</name>
    <dbReference type="NCBI Taxonomy" id="2840767"/>
    <lineage>
        <taxon>Bacteria</taxon>
        <taxon>Pseudomonadati</taxon>
        <taxon>Bacteroidota</taxon>
        <taxon>Bacteroidia</taxon>
        <taxon>Bacteroidales</taxon>
        <taxon>Candidatus Cryptobacteroides</taxon>
    </lineage>
</organism>
<dbReference type="SUPFAM" id="SSF49899">
    <property type="entry name" value="Concanavalin A-like lectins/glucanases"/>
    <property type="match status" value="1"/>
</dbReference>
<evidence type="ECO:0000259" key="5">
    <source>
        <dbReference type="Pfam" id="PF00251"/>
    </source>
</evidence>
<dbReference type="GO" id="GO:0005737">
    <property type="term" value="C:cytoplasm"/>
    <property type="evidence" value="ECO:0007669"/>
    <property type="project" value="TreeGrafter"/>
</dbReference>
<evidence type="ECO:0000313" key="8">
    <source>
        <dbReference type="EMBL" id="MBO8456206.1"/>
    </source>
</evidence>
<name>A0A9D9HLV2_9BACT</name>
<feature type="domain" description="Glycosyl hydrolase family 32 C-terminal" evidence="6">
    <location>
        <begin position="475"/>
        <end position="599"/>
    </location>
</feature>
<reference evidence="8" key="2">
    <citation type="journal article" date="2021" name="PeerJ">
        <title>Extensive microbial diversity within the chicken gut microbiome revealed by metagenomics and culture.</title>
        <authorList>
            <person name="Gilroy R."/>
            <person name="Ravi A."/>
            <person name="Getino M."/>
            <person name="Pursley I."/>
            <person name="Horton D.L."/>
            <person name="Alikhan N.F."/>
            <person name="Baker D."/>
            <person name="Gharbi K."/>
            <person name="Hall N."/>
            <person name="Watson M."/>
            <person name="Adriaenssens E.M."/>
            <person name="Foster-Nyarko E."/>
            <person name="Jarju S."/>
            <person name="Secka A."/>
            <person name="Antonio M."/>
            <person name="Oren A."/>
            <person name="Chaudhuri R.R."/>
            <person name="La Ragione R."/>
            <person name="Hildebrand F."/>
            <person name="Pallen M.J."/>
        </authorList>
    </citation>
    <scope>NUCLEOTIDE SEQUENCE</scope>
    <source>
        <strain evidence="8">B1-3475</strain>
    </source>
</reference>
<sequence>MAVFCAAGTGSNLYADDGVVIRHLANEQNIIEVTSEGKYLILPIQDNAPEARIYVISGNERMSSLPANVRLARERIDYYIPFDISGHGDSAIKIDVQGMPSMSLCWKHISVSDTFDTANSEEWRPVLHHTPLYGWMNDPNGMFFKDGEYHLYYQYNPYGSTWGNMSWGHSVSKDLLHWESKPVALVPDAWGMIFSGSCVVDHNNTAGFGKDAVVAIYTSAKPTQWGDAQSQSLAYSTDGGYTFTKYEGNPVLVSEARDFRDPKVFWYEPDGHWVMLLAVGQEMQIYSSPDLKKWKKESSFGLRQGAHGGVWECPDLIELPVEGTDLKKWVLLCNINPGGPFGGSATQYFVGSFDGRKFTNEFPTETKWMDWGKDNYATVTWSNVEDRTVAVGWMSNWQYQVDLPFTQFRGANTLPRELSLYKDDEDIFLKAVPVRELEQARTLVYHSGQFQVSDEDVRADDFMGKGVHSPSSRSDMDGAYEICLSLRTGRTGRIGFSLMNDKDEKVDFWILPERGQFVMDRTESGKTDFNINFPAVTVAQYPMENNIDLRIVVDRSSVEVFGDGGRFVMTNIVFPTEPYTSLCFYGTYSNYTVKSVDIYDIR</sequence>
<dbReference type="SMART" id="SM00640">
    <property type="entry name" value="Glyco_32"/>
    <property type="match status" value="1"/>
</dbReference>
<dbReference type="PROSITE" id="PS00609">
    <property type="entry name" value="GLYCOSYL_HYDROL_F32"/>
    <property type="match status" value="1"/>
</dbReference>
<dbReference type="EMBL" id="JADIMK010000074">
    <property type="protein sequence ID" value="MBO8456206.1"/>
    <property type="molecule type" value="Genomic_DNA"/>
</dbReference>
<dbReference type="InterPro" id="IPR013148">
    <property type="entry name" value="Glyco_hydro_32_N"/>
</dbReference>
<dbReference type="Proteomes" id="UP000823617">
    <property type="component" value="Unassembled WGS sequence"/>
</dbReference>
<evidence type="ECO:0000256" key="2">
    <source>
        <dbReference type="ARBA" id="ARBA00022801"/>
    </source>
</evidence>
<feature type="domain" description="Glycosyl hydrolase family 32 N-terminal" evidence="5">
    <location>
        <begin position="128"/>
        <end position="426"/>
    </location>
</feature>
<comment type="caution">
    <text evidence="8">The sequence shown here is derived from an EMBL/GenBank/DDBJ whole genome shotgun (WGS) entry which is preliminary data.</text>
</comment>
<keyword evidence="2 4" id="KW-0378">Hydrolase</keyword>
<dbReference type="Gene3D" id="2.115.10.20">
    <property type="entry name" value="Glycosyl hydrolase domain, family 43"/>
    <property type="match status" value="1"/>
</dbReference>
<proteinExistence type="inferred from homology"/>
<dbReference type="InterPro" id="IPR018053">
    <property type="entry name" value="Glyco_hydro_32_AS"/>
</dbReference>
<dbReference type="Pfam" id="PF16352">
    <property type="entry name" value="DUF4980"/>
    <property type="match status" value="1"/>
</dbReference>
<evidence type="ECO:0000259" key="7">
    <source>
        <dbReference type="Pfam" id="PF16352"/>
    </source>
</evidence>
<dbReference type="InterPro" id="IPR032313">
    <property type="entry name" value="DUF4980"/>
</dbReference>
<dbReference type="GO" id="GO:0004575">
    <property type="term" value="F:sucrose alpha-glucosidase activity"/>
    <property type="evidence" value="ECO:0007669"/>
    <property type="project" value="TreeGrafter"/>
</dbReference>
<evidence type="ECO:0000313" key="9">
    <source>
        <dbReference type="Proteomes" id="UP000823617"/>
    </source>
</evidence>
<dbReference type="AlphaFoldDB" id="A0A9D9HLV2"/>
<dbReference type="PANTHER" id="PTHR42800:SF1">
    <property type="entry name" value="EXOINULINASE INUD (AFU_ORTHOLOGUE AFUA_5G00480)"/>
    <property type="match status" value="1"/>
</dbReference>
<dbReference type="PANTHER" id="PTHR42800">
    <property type="entry name" value="EXOINULINASE INUD (AFU_ORTHOLOGUE AFUA_5G00480)"/>
    <property type="match status" value="1"/>
</dbReference>
<dbReference type="Pfam" id="PF00251">
    <property type="entry name" value="Glyco_hydro_32N"/>
    <property type="match status" value="1"/>
</dbReference>
<dbReference type="FunFam" id="2.115.10.20:FF:000002">
    <property type="entry name" value="Invertase 2"/>
    <property type="match status" value="1"/>
</dbReference>
<dbReference type="Gene3D" id="2.60.120.560">
    <property type="entry name" value="Exo-inulinase, domain 1"/>
    <property type="match status" value="1"/>
</dbReference>
<evidence type="ECO:0000256" key="4">
    <source>
        <dbReference type="RuleBase" id="RU362110"/>
    </source>
</evidence>
<protein>
    <submittedName>
        <fullName evidence="8">DUF4980 domain-containing protein</fullName>
    </submittedName>
</protein>
<keyword evidence="3 4" id="KW-0326">Glycosidase</keyword>
<feature type="domain" description="DUF4980" evidence="7">
    <location>
        <begin position="27"/>
        <end position="126"/>
    </location>
</feature>
<dbReference type="CDD" id="cd18622">
    <property type="entry name" value="GH32_Inu-like"/>
    <property type="match status" value="1"/>
</dbReference>
<dbReference type="SUPFAM" id="SSF75005">
    <property type="entry name" value="Arabinanase/levansucrase/invertase"/>
    <property type="match status" value="1"/>
</dbReference>
<evidence type="ECO:0000256" key="1">
    <source>
        <dbReference type="ARBA" id="ARBA00009902"/>
    </source>
</evidence>
<dbReference type="InterPro" id="IPR013320">
    <property type="entry name" value="ConA-like_dom_sf"/>
</dbReference>
<reference evidence="8" key="1">
    <citation type="submission" date="2020-10" db="EMBL/GenBank/DDBJ databases">
        <authorList>
            <person name="Gilroy R."/>
        </authorList>
    </citation>
    <scope>NUCLEOTIDE SEQUENCE</scope>
    <source>
        <strain evidence="8">B1-3475</strain>
    </source>
</reference>
<comment type="similarity">
    <text evidence="1 4">Belongs to the glycosyl hydrolase 32 family.</text>
</comment>
<dbReference type="GO" id="GO:0005987">
    <property type="term" value="P:sucrose catabolic process"/>
    <property type="evidence" value="ECO:0007669"/>
    <property type="project" value="TreeGrafter"/>
</dbReference>
<dbReference type="InterPro" id="IPR013189">
    <property type="entry name" value="Glyco_hydro_32_C"/>
</dbReference>